<dbReference type="InterPro" id="IPR006626">
    <property type="entry name" value="PbH1"/>
</dbReference>
<sequence>MHYILFSFSLLGLQISDKPVYLDVTDFGAIANDSNDDSSAFQNALDKLNHNGVLFIPQGEYQICKTLYLRGKNNVEIVGMENNKLKKCNSFDGEYLLNITYTKNLTIRNIYFEGIHNGDKKPIWGEQGVYLGSTKGTVVTQNQFFHFGDAALRITTASDDFSTKLGSHSISVNNNKFEKCAQVTTTQAKTNSEMAGTNNILIENNQFISCKLKLSARAETRGATIKDNIFSNINGTASEISYYSDVIYINNYFSNINGFSINIYPNSRTTKKIQWGNISIINNVFKSNQQGIRLQSFSEHDKRNKPIKNIRIEKNKFSDIYFGDDIEKKYRTIIRTNTRDNQASFEDIRVVENQYQLTPLSDFLSIDNESKKVSIKDNEISKD</sequence>
<evidence type="ECO:0000313" key="4">
    <source>
        <dbReference type="Proteomes" id="UP000252199"/>
    </source>
</evidence>
<feature type="domain" description="Right handed beta helix" evidence="2">
    <location>
        <begin position="68"/>
        <end position="211"/>
    </location>
</feature>
<dbReference type="SMART" id="SM00710">
    <property type="entry name" value="PbH1"/>
    <property type="match status" value="4"/>
</dbReference>
<dbReference type="EMBL" id="QKKU01000051">
    <property type="protein sequence ID" value="RBM68281.1"/>
    <property type="molecule type" value="Genomic_DNA"/>
</dbReference>
<name>A0ABD7FVZ8_9VIBR</name>
<dbReference type="Gene3D" id="2.160.20.10">
    <property type="entry name" value="Single-stranded right-handed beta-helix, Pectin lyase-like"/>
    <property type="match status" value="1"/>
</dbReference>
<proteinExistence type="predicted"/>
<dbReference type="InterPro" id="IPR012334">
    <property type="entry name" value="Pectin_lyas_fold"/>
</dbReference>
<evidence type="ECO:0000313" key="3">
    <source>
        <dbReference type="EMBL" id="RBM68281.1"/>
    </source>
</evidence>
<dbReference type="Proteomes" id="UP000252199">
    <property type="component" value="Unassembled WGS sequence"/>
</dbReference>
<dbReference type="PANTHER" id="PTHR31736">
    <property type="match status" value="1"/>
</dbReference>
<gene>
    <name evidence="3" type="ORF">DLR72_08320</name>
</gene>
<dbReference type="RefSeq" id="WP_113610534.1">
    <property type="nucleotide sequence ID" value="NZ_CAWQMY010000116.1"/>
</dbReference>
<evidence type="ECO:0000259" key="2">
    <source>
        <dbReference type="Pfam" id="PF13229"/>
    </source>
</evidence>
<dbReference type="SUPFAM" id="SSF51126">
    <property type="entry name" value="Pectin lyase-like"/>
    <property type="match status" value="1"/>
</dbReference>
<dbReference type="PANTHER" id="PTHR31736:SF19">
    <property type="entry name" value="PECTIN LYASE SUPERFAMILY PROTEIN-RELATED"/>
    <property type="match status" value="1"/>
</dbReference>
<comment type="caution">
    <text evidence="3">The sequence shown here is derived from an EMBL/GenBank/DDBJ whole genome shotgun (WGS) entry which is preliminary data.</text>
</comment>
<dbReference type="InterPro" id="IPR011050">
    <property type="entry name" value="Pectin_lyase_fold/virulence"/>
</dbReference>
<accession>A0ABD7FVZ8</accession>
<dbReference type="Pfam" id="PF13229">
    <property type="entry name" value="Beta_helix"/>
    <property type="match status" value="1"/>
</dbReference>
<keyword evidence="1" id="KW-1015">Disulfide bond</keyword>
<reference evidence="3 4" key="1">
    <citation type="submission" date="2018-06" db="EMBL/GenBank/DDBJ databases">
        <title>Draft genome sequences of nine Vibrio sp. clinical isolates from across the United States representing the closest known relative of Vibrio cholerae.</title>
        <authorList>
            <person name="Islam M.T."/>
            <person name="Liang K."/>
            <person name="Im M.S."/>
            <person name="Winkjer J."/>
            <person name="Busby S."/>
            <person name="Batra D."/>
            <person name="Rowe L."/>
            <person name="Tarr C.L."/>
            <person name="Boucher Y."/>
        </authorList>
    </citation>
    <scope>NUCLEOTIDE SEQUENCE [LARGE SCALE GENOMIC DNA]</scope>
    <source>
        <strain evidence="3 4">2017V-1110</strain>
    </source>
</reference>
<organism evidence="3 4">
    <name type="scientific">Vibrio paracholerae</name>
    <dbReference type="NCBI Taxonomy" id="650003"/>
    <lineage>
        <taxon>Bacteria</taxon>
        <taxon>Pseudomonadati</taxon>
        <taxon>Pseudomonadota</taxon>
        <taxon>Gammaproteobacteria</taxon>
        <taxon>Vibrionales</taxon>
        <taxon>Vibrionaceae</taxon>
        <taxon>Vibrio</taxon>
    </lineage>
</organism>
<dbReference type="AlphaFoldDB" id="A0ABD7FVZ8"/>
<dbReference type="InterPro" id="IPR039448">
    <property type="entry name" value="Beta_helix"/>
</dbReference>
<protein>
    <recommendedName>
        <fullName evidence="2">Right handed beta helix domain-containing protein</fullName>
    </recommendedName>
</protein>
<evidence type="ECO:0000256" key="1">
    <source>
        <dbReference type="ARBA" id="ARBA00023157"/>
    </source>
</evidence>